<dbReference type="AlphaFoldDB" id="A0AAV9VJ66"/>
<reference evidence="1 2" key="1">
    <citation type="submission" date="2019-10" db="EMBL/GenBank/DDBJ databases">
        <authorList>
            <person name="Palmer J.M."/>
        </authorList>
    </citation>
    <scope>NUCLEOTIDE SEQUENCE [LARGE SCALE GENOMIC DNA]</scope>
    <source>
        <strain evidence="1 2">TWF730</strain>
    </source>
</reference>
<proteinExistence type="predicted"/>
<dbReference type="Proteomes" id="UP001373714">
    <property type="component" value="Unassembled WGS sequence"/>
</dbReference>
<sequence length="53" mass="5777">MSSKDPTAGVKTHCAMVVAKGTCTVPIEKIINLEGRMRKHPLQMKSFTYAAAK</sequence>
<protein>
    <submittedName>
        <fullName evidence="1">Uncharacterized protein</fullName>
    </submittedName>
</protein>
<name>A0AAV9VJ66_9PEZI</name>
<evidence type="ECO:0000313" key="1">
    <source>
        <dbReference type="EMBL" id="KAK6360817.1"/>
    </source>
</evidence>
<evidence type="ECO:0000313" key="2">
    <source>
        <dbReference type="Proteomes" id="UP001373714"/>
    </source>
</evidence>
<gene>
    <name evidence="1" type="ORF">TWF730_006939</name>
</gene>
<dbReference type="EMBL" id="JAVHNS010000003">
    <property type="protein sequence ID" value="KAK6360817.1"/>
    <property type="molecule type" value="Genomic_DNA"/>
</dbReference>
<comment type="caution">
    <text evidence="1">The sequence shown here is derived from an EMBL/GenBank/DDBJ whole genome shotgun (WGS) entry which is preliminary data.</text>
</comment>
<organism evidence="1 2">
    <name type="scientific">Orbilia blumenaviensis</name>
    <dbReference type="NCBI Taxonomy" id="1796055"/>
    <lineage>
        <taxon>Eukaryota</taxon>
        <taxon>Fungi</taxon>
        <taxon>Dikarya</taxon>
        <taxon>Ascomycota</taxon>
        <taxon>Pezizomycotina</taxon>
        <taxon>Orbiliomycetes</taxon>
        <taxon>Orbiliales</taxon>
        <taxon>Orbiliaceae</taxon>
        <taxon>Orbilia</taxon>
    </lineage>
</organism>
<accession>A0AAV9VJ66</accession>
<keyword evidence="2" id="KW-1185">Reference proteome</keyword>